<dbReference type="InterPro" id="IPR034122">
    <property type="entry name" value="Retropepsin-like_bacterial"/>
</dbReference>
<evidence type="ECO:0000256" key="1">
    <source>
        <dbReference type="ARBA" id="ARBA00022801"/>
    </source>
</evidence>
<dbReference type="Proteomes" id="UP000325182">
    <property type="component" value="Unassembled WGS sequence"/>
</dbReference>
<dbReference type="EMBL" id="VTEG01000016">
    <property type="protein sequence ID" value="TYR97794.1"/>
    <property type="molecule type" value="Genomic_DNA"/>
</dbReference>
<keyword evidence="1" id="KW-0378">Hydrolase</keyword>
<dbReference type="Gene3D" id="2.40.70.10">
    <property type="entry name" value="Acid Proteases"/>
    <property type="match status" value="1"/>
</dbReference>
<dbReference type="InterPro" id="IPR021109">
    <property type="entry name" value="Peptidase_aspartic_dom_sf"/>
</dbReference>
<name>A0A5D4M7B4_9BACI</name>
<dbReference type="InterPro" id="IPR001995">
    <property type="entry name" value="Peptidase_A2_cat"/>
</dbReference>
<dbReference type="SUPFAM" id="SSF50630">
    <property type="entry name" value="Acid proteases"/>
    <property type="match status" value="1"/>
</dbReference>
<reference evidence="3 4" key="1">
    <citation type="submission" date="2019-08" db="EMBL/GenBank/DDBJ databases">
        <title>Bacillus genomes from the desert of Cuatro Cienegas, Coahuila.</title>
        <authorList>
            <person name="Olmedo-Alvarez G."/>
        </authorList>
    </citation>
    <scope>NUCLEOTIDE SEQUENCE [LARGE SCALE GENOMIC DNA]</scope>
    <source>
        <strain evidence="3 4">CH128b_4D</strain>
    </source>
</reference>
<organism evidence="3 4">
    <name type="scientific">Rossellomorea vietnamensis</name>
    <dbReference type="NCBI Taxonomy" id="218284"/>
    <lineage>
        <taxon>Bacteria</taxon>
        <taxon>Bacillati</taxon>
        <taxon>Bacillota</taxon>
        <taxon>Bacilli</taxon>
        <taxon>Bacillales</taxon>
        <taxon>Bacillaceae</taxon>
        <taxon>Rossellomorea</taxon>
    </lineage>
</organism>
<dbReference type="PROSITE" id="PS50175">
    <property type="entry name" value="ASP_PROT_RETROV"/>
    <property type="match status" value="1"/>
</dbReference>
<dbReference type="GO" id="GO:0006508">
    <property type="term" value="P:proteolysis"/>
    <property type="evidence" value="ECO:0007669"/>
    <property type="project" value="InterPro"/>
</dbReference>
<dbReference type="GO" id="GO:0004190">
    <property type="term" value="F:aspartic-type endopeptidase activity"/>
    <property type="evidence" value="ECO:0007669"/>
    <property type="project" value="InterPro"/>
</dbReference>
<protein>
    <recommendedName>
        <fullName evidence="2">Peptidase A2 domain-containing protein</fullName>
    </recommendedName>
</protein>
<dbReference type="Pfam" id="PF13975">
    <property type="entry name" value="gag-asp_proteas"/>
    <property type="match status" value="1"/>
</dbReference>
<gene>
    <name evidence="3" type="ORF">FZC84_17400</name>
</gene>
<feature type="domain" description="Peptidase A2" evidence="2">
    <location>
        <begin position="34"/>
        <end position="73"/>
    </location>
</feature>
<evidence type="ECO:0000313" key="4">
    <source>
        <dbReference type="Proteomes" id="UP000325182"/>
    </source>
</evidence>
<dbReference type="AlphaFoldDB" id="A0A5D4M7B4"/>
<dbReference type="CDD" id="cd05483">
    <property type="entry name" value="retropepsin_like_bacteria"/>
    <property type="match status" value="1"/>
</dbReference>
<evidence type="ECO:0000313" key="3">
    <source>
        <dbReference type="EMBL" id="TYR97794.1"/>
    </source>
</evidence>
<sequence>MGRSQAVVRKLMIEDGLLLTELDLVFKGQLLHLQRVLVDTGSGSTVISTDLAETIGIIAEENDQIYRISGVGGSEFVYSKTVDSVRIGDMHTEDFALEIGAMNYGFDLDGIIGLDLLQQLKAIINIDELTLESNNKKQV</sequence>
<comment type="caution">
    <text evidence="3">The sequence shown here is derived from an EMBL/GenBank/DDBJ whole genome shotgun (WGS) entry which is preliminary data.</text>
</comment>
<evidence type="ECO:0000259" key="2">
    <source>
        <dbReference type="PROSITE" id="PS50175"/>
    </source>
</evidence>
<proteinExistence type="predicted"/>
<accession>A0A5D4M7B4</accession>